<keyword evidence="10" id="KW-0472">Membrane</keyword>
<evidence type="ECO:0000256" key="7">
    <source>
        <dbReference type="ARBA" id="ARBA00023004"/>
    </source>
</evidence>
<evidence type="ECO:0000256" key="1">
    <source>
        <dbReference type="ARBA" id="ARBA00001970"/>
    </source>
</evidence>
<feature type="transmembrane region" description="Helical" evidence="10">
    <location>
        <begin position="29"/>
        <end position="52"/>
    </location>
</feature>
<dbReference type="InterPro" id="IPR048328">
    <property type="entry name" value="Dyp_perox_C"/>
</dbReference>
<dbReference type="GO" id="GO:0005829">
    <property type="term" value="C:cytosol"/>
    <property type="evidence" value="ECO:0007669"/>
    <property type="project" value="TreeGrafter"/>
</dbReference>
<evidence type="ECO:0000313" key="14">
    <source>
        <dbReference type="Proteomes" id="UP000502677"/>
    </source>
</evidence>
<evidence type="ECO:0000256" key="8">
    <source>
        <dbReference type="ARBA" id="ARBA00025737"/>
    </source>
</evidence>
<evidence type="ECO:0000256" key="9">
    <source>
        <dbReference type="SAM" id="MobiDB-lite"/>
    </source>
</evidence>
<dbReference type="GO" id="GO:0046872">
    <property type="term" value="F:metal ion binding"/>
    <property type="evidence" value="ECO:0007669"/>
    <property type="project" value="UniProtKB-KW"/>
</dbReference>
<evidence type="ECO:0000313" key="13">
    <source>
        <dbReference type="EMBL" id="QIK62401.1"/>
    </source>
</evidence>
<dbReference type="InterPro" id="IPR006314">
    <property type="entry name" value="Dyp_peroxidase"/>
</dbReference>
<keyword evidence="14" id="KW-1185">Reference proteome</keyword>
<evidence type="ECO:0000256" key="5">
    <source>
        <dbReference type="ARBA" id="ARBA00022729"/>
    </source>
</evidence>
<keyword evidence="10" id="KW-0812">Transmembrane</keyword>
<dbReference type="InterPro" id="IPR048327">
    <property type="entry name" value="Dyp_perox_N"/>
</dbReference>
<keyword evidence="3" id="KW-0349">Heme</keyword>
<dbReference type="RefSeq" id="WP_166289057.1">
    <property type="nucleotide sequence ID" value="NZ_CP049863.1"/>
</dbReference>
<dbReference type="PANTHER" id="PTHR30521">
    <property type="entry name" value="DEFERROCHELATASE/PEROXIDASE"/>
    <property type="match status" value="1"/>
</dbReference>
<accession>A0A6G7XDF7</accession>
<dbReference type="Proteomes" id="UP000502677">
    <property type="component" value="Chromosome"/>
</dbReference>
<protein>
    <submittedName>
        <fullName evidence="13">Dyp-type peroxidase</fullName>
    </submittedName>
</protein>
<comment type="similarity">
    <text evidence="8">Belongs to the DyP-type peroxidase family.</text>
</comment>
<feature type="domain" description="Dyp-type peroxidase C-terminal" evidence="12">
    <location>
        <begin position="237"/>
        <end position="410"/>
    </location>
</feature>
<dbReference type="PROSITE" id="PS51404">
    <property type="entry name" value="DYP_PEROXIDASE"/>
    <property type="match status" value="1"/>
</dbReference>
<keyword evidence="2 13" id="KW-0575">Peroxidase</keyword>
<gene>
    <name evidence="13" type="ORF">G7068_03620</name>
</gene>
<evidence type="ECO:0000259" key="12">
    <source>
        <dbReference type="Pfam" id="PF20628"/>
    </source>
</evidence>
<evidence type="ECO:0000256" key="4">
    <source>
        <dbReference type="ARBA" id="ARBA00022723"/>
    </source>
</evidence>
<dbReference type="Pfam" id="PF04261">
    <property type="entry name" value="Dyp_perox_N"/>
    <property type="match status" value="1"/>
</dbReference>
<dbReference type="InterPro" id="IPR006311">
    <property type="entry name" value="TAT_signal"/>
</dbReference>
<dbReference type="EMBL" id="CP049863">
    <property type="protein sequence ID" value="QIK62401.1"/>
    <property type="molecule type" value="Genomic_DNA"/>
</dbReference>
<evidence type="ECO:0000256" key="3">
    <source>
        <dbReference type="ARBA" id="ARBA00022617"/>
    </source>
</evidence>
<comment type="cofactor">
    <cofactor evidence="1">
        <name>heme b</name>
        <dbReference type="ChEBI" id="CHEBI:60344"/>
    </cofactor>
</comment>
<dbReference type="GO" id="GO:0004601">
    <property type="term" value="F:peroxidase activity"/>
    <property type="evidence" value="ECO:0007669"/>
    <property type="project" value="UniProtKB-KW"/>
</dbReference>
<proteinExistence type="inferred from homology"/>
<dbReference type="AlphaFoldDB" id="A0A6G7XDF7"/>
<keyword evidence="5" id="KW-0732">Signal</keyword>
<keyword evidence="4" id="KW-0479">Metal-binding</keyword>
<keyword evidence="10" id="KW-1133">Transmembrane helix</keyword>
<dbReference type="PANTHER" id="PTHR30521:SF4">
    <property type="entry name" value="DEFERROCHELATASE"/>
    <property type="match status" value="1"/>
</dbReference>
<keyword evidence="7" id="KW-0408">Iron</keyword>
<sequence>MTNTADTNVEAVHKAAGAKPGSRRFDRRALLTGGAAGVGIGAVLGLGAALGVPALQGAGEDPAAASTDDGFGAESISCHGTHQAGIVTPPAAHVRYVAYTLLPETDKAALQRMFRIITGDVEGLTSGAAPLADSEPELAARPSALTITVGVGPALVDRVGAGRKPEWLAPLPSFERDKLSEIHGGGDLLVLLQADDPLAIAHAARMIDRDIRSFVKPHWTQQGFRQTRGAEKPGTTMRNLMGQVDGTVNPSPKEKDFSSVIWAESTGSDAWLAGGSALVVRRIRMELDTWEMVDRPGREQTIGRTLSDGAPLTGGSEHTAIDFDAKDSKGLPVIPSFAHTRRAHSTDPSERIFRRGANYDEGGESGLIFACYQQDPLRQFVPIQRRLDELDLLNEWVTHVGSAVFAILPGFKQGEQLGASLLAS</sequence>
<keyword evidence="6" id="KW-0560">Oxidoreductase</keyword>
<feature type="domain" description="Dyp-type peroxidase N-terminal" evidence="11">
    <location>
        <begin position="83"/>
        <end position="225"/>
    </location>
</feature>
<dbReference type="Pfam" id="PF20628">
    <property type="entry name" value="Dyp_perox_C"/>
    <property type="match status" value="1"/>
</dbReference>
<dbReference type="InterPro" id="IPR011008">
    <property type="entry name" value="Dimeric_a/b-barrel"/>
</dbReference>
<feature type="region of interest" description="Disordered" evidence="9">
    <location>
        <begin position="1"/>
        <end position="20"/>
    </location>
</feature>
<organism evidence="13 14">
    <name type="scientific">Leucobacter viscericola</name>
    <dbReference type="NCBI Taxonomy" id="2714935"/>
    <lineage>
        <taxon>Bacteria</taxon>
        <taxon>Bacillati</taxon>
        <taxon>Actinomycetota</taxon>
        <taxon>Actinomycetes</taxon>
        <taxon>Micrococcales</taxon>
        <taxon>Microbacteriaceae</taxon>
        <taxon>Leucobacter</taxon>
    </lineage>
</organism>
<dbReference type="KEGG" id="lvi:G7068_03620"/>
<dbReference type="PROSITE" id="PS51318">
    <property type="entry name" value="TAT"/>
    <property type="match status" value="1"/>
</dbReference>
<evidence type="ECO:0000259" key="11">
    <source>
        <dbReference type="Pfam" id="PF04261"/>
    </source>
</evidence>
<dbReference type="NCBIfam" id="TIGR01413">
    <property type="entry name" value="Dyp_perox_fam"/>
    <property type="match status" value="1"/>
</dbReference>
<evidence type="ECO:0000256" key="2">
    <source>
        <dbReference type="ARBA" id="ARBA00022559"/>
    </source>
</evidence>
<evidence type="ECO:0000256" key="10">
    <source>
        <dbReference type="SAM" id="Phobius"/>
    </source>
</evidence>
<dbReference type="SUPFAM" id="SSF54909">
    <property type="entry name" value="Dimeric alpha+beta barrel"/>
    <property type="match status" value="1"/>
</dbReference>
<name>A0A6G7XDF7_9MICO</name>
<dbReference type="GO" id="GO:0020037">
    <property type="term" value="F:heme binding"/>
    <property type="evidence" value="ECO:0007669"/>
    <property type="project" value="InterPro"/>
</dbReference>
<reference evidence="13 14" key="1">
    <citation type="submission" date="2020-03" db="EMBL/GenBank/DDBJ databases">
        <title>Leucobacter sp. nov., isolated from beetles.</title>
        <authorList>
            <person name="Hyun D.-W."/>
            <person name="Bae J.-W."/>
        </authorList>
    </citation>
    <scope>NUCLEOTIDE SEQUENCE [LARGE SCALE GENOMIC DNA]</scope>
    <source>
        <strain evidence="13 14">HDW9C</strain>
    </source>
</reference>
<evidence type="ECO:0000256" key="6">
    <source>
        <dbReference type="ARBA" id="ARBA00023002"/>
    </source>
</evidence>